<dbReference type="InterPro" id="IPR001294">
    <property type="entry name" value="Phytochrome"/>
</dbReference>
<dbReference type="InterPro" id="IPR011495">
    <property type="entry name" value="Sig_transdc_His_kin_sub2_dim/P"/>
</dbReference>
<dbReference type="Pfam" id="PF08446">
    <property type="entry name" value="PAS_2"/>
    <property type="match status" value="1"/>
</dbReference>
<evidence type="ECO:0000313" key="8">
    <source>
        <dbReference type="Proteomes" id="UP000732399"/>
    </source>
</evidence>
<dbReference type="Pfam" id="PF00360">
    <property type="entry name" value="PHY"/>
    <property type="match status" value="1"/>
</dbReference>
<comment type="similarity">
    <text evidence="1">In the N-terminal section; belongs to the phytochrome family.</text>
</comment>
<dbReference type="InterPro" id="IPR003594">
    <property type="entry name" value="HATPase_dom"/>
</dbReference>
<dbReference type="Gene3D" id="3.30.450.40">
    <property type="match status" value="1"/>
</dbReference>
<evidence type="ECO:0000256" key="1">
    <source>
        <dbReference type="ARBA" id="ARBA00006402"/>
    </source>
</evidence>
<dbReference type="PROSITE" id="PS50046">
    <property type="entry name" value="PHYTOCHROME_2"/>
    <property type="match status" value="1"/>
</dbReference>
<keyword evidence="4" id="KW-0157">Chromophore</keyword>
<keyword evidence="2" id="KW-0600">Photoreceptor protein</keyword>
<dbReference type="SMART" id="SM00387">
    <property type="entry name" value="HATPase_c"/>
    <property type="match status" value="1"/>
</dbReference>
<sequence>MATHPDVDPTLDLTACDREPIHIPGAIQPHGLLLVADAASLTVVAGAGELEARLGDDWLGRSLADLLGQDVGALLDAMPVGPGGTVVGAPVAGYEVAIHRSGQHVLAELEPADDGTRHAGRTLAWLDAVGAGFDRSGTLAALCERAAVAFRELTGFDRVMIYRFRDDDAGCVVAEDRDPALGSFLHHHFPASDIPRQARALYVRNRTRVIPDASYTPAVLRPAGFELTDLSDVAIRSVSPIHLQYLANMGVAASASISIVTEGVLWGLIACHNHSPRAIPREARSIAAALAGDLARQIRAKEEAATYRERLSLRAEEDALRPLLLAAPGIEQVVDTRGEELRRMFDADGFALIRGGEATAIGHVPPAAAMVAFARWIERRDESTVLASRELRRDWPDAAAFGTVAGVLAFRVGDATLLWLRAEQVEEVEWAGNPHKAVPHDPAEQLRPRASFESWRELVRGRSRRWTLEQVEAAHRLRRLLRETRDAGELRRLNAELSATVAEKDAALAQKDLLMREVDHRVQNSLQLVSSFLSIQARDAGPGTVADQLTEARSRLSAVALVHRRLYRDDQIETIDLSRYLAELLDDLKTSLGDGWARAMTTDLAPVLIPTDRAVNIGLIAAELVINATKYAYPGSTGPIAVSLDQHLNRLRLVVADQGVGKATTTEGFGSRMMRAVVQRIDGTVDYRDNEPGLRAVLTAPIEEG</sequence>
<dbReference type="InterPro" id="IPR003018">
    <property type="entry name" value="GAF"/>
</dbReference>
<protein>
    <submittedName>
        <fullName evidence="7">GAF domain-containing protein</fullName>
    </submittedName>
</protein>
<dbReference type="EMBL" id="JAAVJH010000005">
    <property type="protein sequence ID" value="NJR79030.1"/>
    <property type="molecule type" value="Genomic_DNA"/>
</dbReference>
<keyword evidence="3" id="KW-0716">Sensory transduction</keyword>
<dbReference type="InterPro" id="IPR013654">
    <property type="entry name" value="PAS_2"/>
</dbReference>
<dbReference type="RefSeq" id="WP_168134552.1">
    <property type="nucleotide sequence ID" value="NZ_JAAVJH010000005.1"/>
</dbReference>
<evidence type="ECO:0000313" key="7">
    <source>
        <dbReference type="EMBL" id="NJR79030.1"/>
    </source>
</evidence>
<dbReference type="PRINTS" id="PR01033">
    <property type="entry name" value="PHYTOCHROME"/>
</dbReference>
<organism evidence="7 8">
    <name type="scientific">Sphingomonas corticis</name>
    <dbReference type="NCBI Taxonomy" id="2722791"/>
    <lineage>
        <taxon>Bacteria</taxon>
        <taxon>Pseudomonadati</taxon>
        <taxon>Pseudomonadota</taxon>
        <taxon>Alphaproteobacteria</taxon>
        <taxon>Sphingomonadales</taxon>
        <taxon>Sphingomonadaceae</taxon>
        <taxon>Sphingomonas</taxon>
    </lineage>
</organism>
<dbReference type="Proteomes" id="UP000732399">
    <property type="component" value="Unassembled WGS sequence"/>
</dbReference>
<dbReference type="InterPro" id="IPR043150">
    <property type="entry name" value="Phytochrome_PHY_sf"/>
</dbReference>
<dbReference type="SUPFAM" id="SSF55781">
    <property type="entry name" value="GAF domain-like"/>
    <property type="match status" value="2"/>
</dbReference>
<dbReference type="InterPro" id="IPR013515">
    <property type="entry name" value="Phytochrome_cen-reg"/>
</dbReference>
<dbReference type="Pfam" id="PF07568">
    <property type="entry name" value="HisKA_2"/>
    <property type="match status" value="1"/>
</dbReference>
<dbReference type="PANTHER" id="PTHR43065">
    <property type="entry name" value="SENSOR HISTIDINE KINASE"/>
    <property type="match status" value="1"/>
</dbReference>
<evidence type="ECO:0000256" key="4">
    <source>
        <dbReference type="ARBA" id="ARBA00022991"/>
    </source>
</evidence>
<name>A0ABX1CRU0_9SPHN</name>
<dbReference type="Pfam" id="PF13581">
    <property type="entry name" value="HATPase_c_2"/>
    <property type="match status" value="1"/>
</dbReference>
<evidence type="ECO:0000256" key="5">
    <source>
        <dbReference type="ARBA" id="ARBA00023170"/>
    </source>
</evidence>
<gene>
    <name evidence="7" type="ORF">HBH26_10560</name>
</gene>
<proteinExistence type="inferred from homology"/>
<keyword evidence="5" id="KW-0675">Receptor</keyword>
<keyword evidence="8" id="KW-1185">Reference proteome</keyword>
<dbReference type="InterPro" id="IPR035965">
    <property type="entry name" value="PAS-like_dom_sf"/>
</dbReference>
<comment type="caution">
    <text evidence="7">The sequence shown here is derived from an EMBL/GenBank/DDBJ whole genome shotgun (WGS) entry which is preliminary data.</text>
</comment>
<evidence type="ECO:0000256" key="2">
    <source>
        <dbReference type="ARBA" id="ARBA00022543"/>
    </source>
</evidence>
<dbReference type="InterPro" id="IPR016132">
    <property type="entry name" value="Phyto_chromo_attachment"/>
</dbReference>
<dbReference type="PANTHER" id="PTHR43065:SF23">
    <property type="entry name" value="SENSOR HISTIDINE KINASE PDTAS"/>
    <property type="match status" value="1"/>
</dbReference>
<reference evidence="7 8" key="1">
    <citation type="submission" date="2020-03" db="EMBL/GenBank/DDBJ databases">
        <authorList>
            <person name="Wang L."/>
            <person name="He N."/>
            <person name="Li Y."/>
            <person name="Fang Y."/>
            <person name="Zhang F."/>
        </authorList>
    </citation>
    <scope>NUCLEOTIDE SEQUENCE [LARGE SCALE GENOMIC DNA]</scope>
    <source>
        <strain evidence="7 8">36D10-4-7</strain>
    </source>
</reference>
<dbReference type="InterPro" id="IPR029016">
    <property type="entry name" value="GAF-like_dom_sf"/>
</dbReference>
<dbReference type="Gene3D" id="3.30.450.20">
    <property type="entry name" value="PAS domain"/>
    <property type="match status" value="2"/>
</dbReference>
<dbReference type="Gene3D" id="3.30.450.270">
    <property type="match status" value="1"/>
</dbReference>
<dbReference type="SMART" id="SM00065">
    <property type="entry name" value="GAF"/>
    <property type="match status" value="1"/>
</dbReference>
<evidence type="ECO:0000256" key="3">
    <source>
        <dbReference type="ARBA" id="ARBA00022606"/>
    </source>
</evidence>
<feature type="domain" description="Phytochrome chromophore attachment site" evidence="6">
    <location>
        <begin position="138"/>
        <end position="297"/>
    </location>
</feature>
<dbReference type="Pfam" id="PF01590">
    <property type="entry name" value="GAF"/>
    <property type="match status" value="1"/>
</dbReference>
<dbReference type="InterPro" id="IPR036890">
    <property type="entry name" value="HATPase_C_sf"/>
</dbReference>
<dbReference type="SUPFAM" id="SSF55874">
    <property type="entry name" value="ATPase domain of HSP90 chaperone/DNA topoisomerase II/histidine kinase"/>
    <property type="match status" value="1"/>
</dbReference>
<accession>A0ABX1CRU0</accession>
<dbReference type="Gene3D" id="3.30.565.10">
    <property type="entry name" value="Histidine kinase-like ATPase, C-terminal domain"/>
    <property type="match status" value="1"/>
</dbReference>
<dbReference type="SUPFAM" id="SSF55785">
    <property type="entry name" value="PYP-like sensor domain (PAS domain)"/>
    <property type="match status" value="1"/>
</dbReference>
<evidence type="ECO:0000259" key="6">
    <source>
        <dbReference type="PROSITE" id="PS50046"/>
    </source>
</evidence>